<dbReference type="Proteomes" id="UP000247498">
    <property type="component" value="Unassembled WGS sequence"/>
</dbReference>
<proteinExistence type="predicted"/>
<feature type="region of interest" description="Disordered" evidence="2">
    <location>
        <begin position="1"/>
        <end position="117"/>
    </location>
</feature>
<dbReference type="InterPro" id="IPR044624">
    <property type="entry name" value="Mbb1-like"/>
</dbReference>
<dbReference type="AlphaFoldDB" id="A0A2V0PMD9"/>
<gene>
    <name evidence="3" type="ORF">Rsub_11778</name>
</gene>
<protein>
    <submittedName>
        <fullName evidence="3">mRNA maturation factor</fullName>
    </submittedName>
</protein>
<dbReference type="InParanoid" id="A0A2V0PMD9"/>
<dbReference type="PROSITE" id="PS50005">
    <property type="entry name" value="TPR"/>
    <property type="match status" value="1"/>
</dbReference>
<feature type="compositionally biased region" description="Low complexity" evidence="2">
    <location>
        <begin position="671"/>
        <end position="681"/>
    </location>
</feature>
<dbReference type="SUPFAM" id="SSF48452">
    <property type="entry name" value="TPR-like"/>
    <property type="match status" value="2"/>
</dbReference>
<evidence type="ECO:0000313" key="4">
    <source>
        <dbReference type="Proteomes" id="UP000247498"/>
    </source>
</evidence>
<feature type="region of interest" description="Disordered" evidence="2">
    <location>
        <begin position="628"/>
        <end position="759"/>
    </location>
</feature>
<feature type="compositionally biased region" description="Low complexity" evidence="2">
    <location>
        <begin position="628"/>
        <end position="646"/>
    </location>
</feature>
<evidence type="ECO:0000256" key="2">
    <source>
        <dbReference type="SAM" id="MobiDB-lite"/>
    </source>
</evidence>
<feature type="compositionally biased region" description="Gly residues" evidence="2">
    <location>
        <begin position="712"/>
        <end position="725"/>
    </location>
</feature>
<feature type="compositionally biased region" description="Low complexity" evidence="2">
    <location>
        <begin position="726"/>
        <end position="752"/>
    </location>
</feature>
<dbReference type="InterPro" id="IPR019734">
    <property type="entry name" value="TPR_rpt"/>
</dbReference>
<organism evidence="3 4">
    <name type="scientific">Raphidocelis subcapitata</name>
    <dbReference type="NCBI Taxonomy" id="307507"/>
    <lineage>
        <taxon>Eukaryota</taxon>
        <taxon>Viridiplantae</taxon>
        <taxon>Chlorophyta</taxon>
        <taxon>core chlorophytes</taxon>
        <taxon>Chlorophyceae</taxon>
        <taxon>CS clade</taxon>
        <taxon>Sphaeropleales</taxon>
        <taxon>Selenastraceae</taxon>
        <taxon>Raphidocelis</taxon>
    </lineage>
</organism>
<feature type="compositionally biased region" description="Low complexity" evidence="2">
    <location>
        <begin position="57"/>
        <end position="72"/>
    </location>
</feature>
<sequence>MAALGGTPCQGATSAAARCSGSGSQRPCTRMGWPLPAGNGPWAAPQRWQRKRDPRCSAASDALSLGLSSRASVQLQSAPEQQRVVPRRSWGSMTDAEDDALDDAAPPPPPRAAQSPLKINTDLRLYRARLARMMANLAADSNERRRLLRESEAGLRLCLDTDPTDPRAYVSLGRILLQQKRYDEARKLYADGTANTGNTNPYIWAAWGYLEYKAGDVSRARKLFDAAIVVDETHAAAWHKWGMLEMRQGNFMRARDLWTRGIQKCRRAPQKSNTYLYCSLAVMAAELGKLGEARSWFEEGTRTNLGKGSCALWHAWATVEARIGDPAAVRFLFKRSLQANPASRYAYLAWAMWERRLGNAAACAQLLARGQALNPADPALFQARGMVAKEAGGFDEAAATFAAGIKVDPSHLYLWQAWGVMEFQRGRLEEARRLFQEGVWADPGNRDVVYVFQAWGVLEWKGTQNHQLARELFKAALKVDPRNESTWGTWIAMEEELGRLEAANDLRIRRGEQQWEFVIPSSFTTRPPGGGGGEEEGSGEGGGAAAAGAPALGPLNSILTTINRFFRARGEGFGRAGGGGGGGGARSLADMLPADFLKEGDSAGVAGLAAELLAGGAPAAFSDGGAAAAAAAPAGGEQQQQQQHGEQQPEAHEQHAAAAPHQQQQRRRAPRQQQQQQRQQRVTFPDGSQGAQRSAVSRLTKRPTRPAAPQPGGVGGGDGSSGGAAAGLAAAGSSSSSSDNGSSSANGSISANGSGGPGV</sequence>
<keyword evidence="1" id="KW-0802">TPR repeat</keyword>
<reference evidence="3 4" key="1">
    <citation type="journal article" date="2018" name="Sci. Rep.">
        <title>Raphidocelis subcapitata (=Pseudokirchneriella subcapitata) provides an insight into genome evolution and environmental adaptations in the Sphaeropleales.</title>
        <authorList>
            <person name="Suzuki S."/>
            <person name="Yamaguchi H."/>
            <person name="Nakajima N."/>
            <person name="Kawachi M."/>
        </authorList>
    </citation>
    <scope>NUCLEOTIDE SEQUENCE [LARGE SCALE GENOMIC DNA]</scope>
    <source>
        <strain evidence="3 4">NIES-35</strain>
    </source>
</reference>
<dbReference type="Pfam" id="PF13432">
    <property type="entry name" value="TPR_16"/>
    <property type="match status" value="2"/>
</dbReference>
<dbReference type="GO" id="GO:0006397">
    <property type="term" value="P:mRNA processing"/>
    <property type="evidence" value="ECO:0007669"/>
    <property type="project" value="InterPro"/>
</dbReference>
<dbReference type="GO" id="GO:0003727">
    <property type="term" value="F:single-stranded RNA binding"/>
    <property type="evidence" value="ECO:0007669"/>
    <property type="project" value="TreeGrafter"/>
</dbReference>
<dbReference type="STRING" id="307507.A0A2V0PMD9"/>
<dbReference type="EMBL" id="BDRX01000151">
    <property type="protein sequence ID" value="GBF99253.1"/>
    <property type="molecule type" value="Genomic_DNA"/>
</dbReference>
<feature type="repeat" description="TPR" evidence="1">
    <location>
        <begin position="378"/>
        <end position="411"/>
    </location>
</feature>
<dbReference type="SMART" id="SM00028">
    <property type="entry name" value="TPR"/>
    <property type="match status" value="7"/>
</dbReference>
<evidence type="ECO:0000313" key="3">
    <source>
        <dbReference type="EMBL" id="GBF99253.1"/>
    </source>
</evidence>
<dbReference type="SMART" id="SM00386">
    <property type="entry name" value="HAT"/>
    <property type="match status" value="7"/>
</dbReference>
<comment type="caution">
    <text evidence="3">The sequence shown here is derived from an EMBL/GenBank/DDBJ whole genome shotgun (WGS) entry which is preliminary data.</text>
</comment>
<dbReference type="Pfam" id="PF14559">
    <property type="entry name" value="TPR_19"/>
    <property type="match status" value="1"/>
</dbReference>
<keyword evidence="4" id="KW-1185">Reference proteome</keyword>
<accession>A0A2V0PMD9</accession>
<dbReference type="OrthoDB" id="541719at2759"/>
<feature type="region of interest" description="Disordered" evidence="2">
    <location>
        <begin position="521"/>
        <end position="548"/>
    </location>
</feature>
<dbReference type="PANTHER" id="PTHR44917:SF1">
    <property type="entry name" value="PROTEIN HIGH CHLOROPHYLL FLUORESCENT 107"/>
    <property type="match status" value="1"/>
</dbReference>
<dbReference type="PANTHER" id="PTHR44917">
    <property type="entry name" value="PROTEIN HIGH CHLOROPHYLL FLUORESCENT 107"/>
    <property type="match status" value="1"/>
</dbReference>
<dbReference type="Gene3D" id="1.25.40.10">
    <property type="entry name" value="Tetratricopeptide repeat domain"/>
    <property type="match status" value="3"/>
</dbReference>
<dbReference type="InterPro" id="IPR003107">
    <property type="entry name" value="HAT"/>
</dbReference>
<dbReference type="GO" id="GO:0003729">
    <property type="term" value="F:mRNA binding"/>
    <property type="evidence" value="ECO:0007669"/>
    <property type="project" value="InterPro"/>
</dbReference>
<name>A0A2V0PMD9_9CHLO</name>
<dbReference type="InterPro" id="IPR011990">
    <property type="entry name" value="TPR-like_helical_dom_sf"/>
</dbReference>
<evidence type="ECO:0000256" key="1">
    <source>
        <dbReference type="PROSITE-ProRule" id="PRU00339"/>
    </source>
</evidence>
<dbReference type="GO" id="GO:0006417">
    <property type="term" value="P:regulation of translation"/>
    <property type="evidence" value="ECO:0007669"/>
    <property type="project" value="TreeGrafter"/>
</dbReference>